<gene>
    <name evidence="2" type="primary">LOC107898286</name>
</gene>
<evidence type="ECO:0000313" key="1">
    <source>
        <dbReference type="Proteomes" id="UP000818029"/>
    </source>
</evidence>
<reference evidence="1" key="1">
    <citation type="journal article" date="2020" name="Nat. Genet.">
        <title>Genomic diversifications of five Gossypium allopolyploid species and their impact on cotton improvement.</title>
        <authorList>
            <person name="Chen Z.J."/>
            <person name="Sreedasyam A."/>
            <person name="Ando A."/>
            <person name="Song Q."/>
            <person name="De Santiago L.M."/>
            <person name="Hulse-Kemp A.M."/>
            <person name="Ding M."/>
            <person name="Ye W."/>
            <person name="Kirkbride R.C."/>
            <person name="Jenkins J."/>
            <person name="Plott C."/>
            <person name="Lovell J."/>
            <person name="Lin Y.M."/>
            <person name="Vaughn R."/>
            <person name="Liu B."/>
            <person name="Simpson S."/>
            <person name="Scheffler B.E."/>
            <person name="Wen L."/>
            <person name="Saski C.A."/>
            <person name="Grover C.E."/>
            <person name="Hu G."/>
            <person name="Conover J.L."/>
            <person name="Carlson J.W."/>
            <person name="Shu S."/>
            <person name="Boston L.B."/>
            <person name="Williams M."/>
            <person name="Peterson D.G."/>
            <person name="McGee K."/>
            <person name="Jones D.C."/>
            <person name="Wendel J.F."/>
            <person name="Stelly D.M."/>
            <person name="Grimwood J."/>
            <person name="Schmutz J."/>
        </authorList>
    </citation>
    <scope>NUCLEOTIDE SEQUENCE [LARGE SCALE GENOMIC DNA]</scope>
    <source>
        <strain evidence="1">cv. TM-1</strain>
    </source>
</reference>
<dbReference type="PaxDb" id="3635-A0A1U8IS91"/>
<evidence type="ECO:0000313" key="2">
    <source>
        <dbReference type="RefSeq" id="XP_016679293.1"/>
    </source>
</evidence>
<dbReference type="AlphaFoldDB" id="A0A1U8IS91"/>
<keyword evidence="1" id="KW-1185">Reference proteome</keyword>
<dbReference type="Proteomes" id="UP000818029">
    <property type="component" value="Chromosome D04"/>
</dbReference>
<protein>
    <submittedName>
        <fullName evidence="2">Uncharacterized protein</fullName>
    </submittedName>
</protein>
<organism evidence="1 2">
    <name type="scientific">Gossypium hirsutum</name>
    <name type="common">Upland cotton</name>
    <name type="synonym">Gossypium mexicanum</name>
    <dbReference type="NCBI Taxonomy" id="3635"/>
    <lineage>
        <taxon>Eukaryota</taxon>
        <taxon>Viridiplantae</taxon>
        <taxon>Streptophyta</taxon>
        <taxon>Embryophyta</taxon>
        <taxon>Tracheophyta</taxon>
        <taxon>Spermatophyta</taxon>
        <taxon>Magnoliopsida</taxon>
        <taxon>eudicotyledons</taxon>
        <taxon>Gunneridae</taxon>
        <taxon>Pentapetalae</taxon>
        <taxon>rosids</taxon>
        <taxon>malvids</taxon>
        <taxon>Malvales</taxon>
        <taxon>Malvaceae</taxon>
        <taxon>Malvoideae</taxon>
        <taxon>Gossypium</taxon>
    </lineage>
</organism>
<sequence>MNYEVAGKKRLLDFTKLEEIRRNAYENAVIYKEKTKQWLDKIIIQRQFIAGQQVLLFNSRIKLHPGKLRSRYSGPFEVLYVFPHGAVTIRDLSDGHQFKVNGQRLKHYFGNSDQK</sequence>
<dbReference type="KEGG" id="ghi:107898286"/>
<reference evidence="2" key="2">
    <citation type="submission" date="2025-08" db="UniProtKB">
        <authorList>
            <consortium name="RefSeq"/>
        </authorList>
    </citation>
    <scope>IDENTIFICATION</scope>
</reference>
<proteinExistence type="predicted"/>
<dbReference type="GeneID" id="107898286"/>
<dbReference type="RefSeq" id="XP_016679293.1">
    <property type="nucleotide sequence ID" value="XM_016823804.1"/>
</dbReference>
<name>A0A1U8IS91_GOSHI</name>
<accession>A0A1U8IS91</accession>
<dbReference type="SMR" id="A0A1U8IS91"/>